<proteinExistence type="predicted"/>
<keyword evidence="3" id="KW-1185">Reference proteome</keyword>
<evidence type="ECO:0000256" key="1">
    <source>
        <dbReference type="SAM" id="Phobius"/>
    </source>
</evidence>
<dbReference type="Proteomes" id="UP001652503">
    <property type="component" value="Unassembled WGS sequence"/>
</dbReference>
<gene>
    <name evidence="2" type="ORF">OE647_10025</name>
</gene>
<comment type="caution">
    <text evidence="2">The sequence shown here is derived from an EMBL/GenBank/DDBJ whole genome shotgun (WGS) entry which is preliminary data.</text>
</comment>
<sequence>MTSVLIETADRPSTLYAPEVVGVFKSYEALQATYSDLRAVGFSRYDVDLLGRKDALAKTLGNRFWWSREVENDPTVPVSAFVPEAAMEDYKAFLKYGFAFMGSYIAMAMLVTPASTLAASISVVSIEGIPGDVMGAILAHRSGQHLKPFYEDKLHKGGIMMCVRATTAEKERRAVAIMAERSGQDVNIHRWID</sequence>
<dbReference type="EMBL" id="JAOWLA010000008">
    <property type="protein sequence ID" value="MCV2865071.1"/>
    <property type="molecule type" value="Genomic_DNA"/>
</dbReference>
<keyword evidence="1" id="KW-1133">Transmembrane helix</keyword>
<feature type="transmembrane region" description="Helical" evidence="1">
    <location>
        <begin position="93"/>
        <end position="111"/>
    </location>
</feature>
<name>A0ABT2Z1T6_9RHOB</name>
<evidence type="ECO:0000313" key="2">
    <source>
        <dbReference type="EMBL" id="MCV2865071.1"/>
    </source>
</evidence>
<keyword evidence="1" id="KW-0472">Membrane</keyword>
<organism evidence="2 3">
    <name type="scientific">Albidovulum sediminicola</name>
    <dbReference type="NCBI Taxonomy" id="2984331"/>
    <lineage>
        <taxon>Bacteria</taxon>
        <taxon>Pseudomonadati</taxon>
        <taxon>Pseudomonadota</taxon>
        <taxon>Alphaproteobacteria</taxon>
        <taxon>Rhodobacterales</taxon>
        <taxon>Paracoccaceae</taxon>
        <taxon>Albidovulum</taxon>
    </lineage>
</organism>
<evidence type="ECO:0000313" key="3">
    <source>
        <dbReference type="Proteomes" id="UP001652503"/>
    </source>
</evidence>
<accession>A0ABT2Z1T6</accession>
<keyword evidence="1" id="KW-0812">Transmembrane</keyword>
<protein>
    <submittedName>
        <fullName evidence="2">Uncharacterized protein</fullName>
    </submittedName>
</protein>
<reference evidence="2 3" key="1">
    <citation type="submission" date="2022-10" db="EMBL/GenBank/DDBJ databases">
        <title>Defluviimonas sp. nov., isolated from ocean surface water.</title>
        <authorList>
            <person name="He W."/>
            <person name="Wang L."/>
            <person name="Zhang D.-F."/>
        </authorList>
    </citation>
    <scope>NUCLEOTIDE SEQUENCE [LARGE SCALE GENOMIC DNA]</scope>
    <source>
        <strain evidence="2 3">WL0075</strain>
    </source>
</reference>
<dbReference type="RefSeq" id="WP_263721589.1">
    <property type="nucleotide sequence ID" value="NZ_JAOWLA010000008.1"/>
</dbReference>